<proteinExistence type="predicted"/>
<organism evidence="1 2">
    <name type="scientific">Trifolium medium</name>
    <dbReference type="NCBI Taxonomy" id="97028"/>
    <lineage>
        <taxon>Eukaryota</taxon>
        <taxon>Viridiplantae</taxon>
        <taxon>Streptophyta</taxon>
        <taxon>Embryophyta</taxon>
        <taxon>Tracheophyta</taxon>
        <taxon>Spermatophyta</taxon>
        <taxon>Magnoliopsida</taxon>
        <taxon>eudicotyledons</taxon>
        <taxon>Gunneridae</taxon>
        <taxon>Pentapetalae</taxon>
        <taxon>rosids</taxon>
        <taxon>fabids</taxon>
        <taxon>Fabales</taxon>
        <taxon>Fabaceae</taxon>
        <taxon>Papilionoideae</taxon>
        <taxon>50 kb inversion clade</taxon>
        <taxon>NPAAA clade</taxon>
        <taxon>Hologalegina</taxon>
        <taxon>IRL clade</taxon>
        <taxon>Trifolieae</taxon>
        <taxon>Trifolium</taxon>
    </lineage>
</organism>
<keyword evidence="2" id="KW-1185">Reference proteome</keyword>
<sequence>VGENGDFMLSITHLQFADGIISRIYWVHWDKVCLDRNKARGWGGCRWRLFAWEEKDEVERWSGLMANIVL</sequence>
<protein>
    <submittedName>
        <fullName evidence="1">Uncharacterized protein</fullName>
    </submittedName>
</protein>
<comment type="caution">
    <text evidence="1">The sequence shown here is derived from an EMBL/GenBank/DDBJ whole genome shotgun (WGS) entry which is preliminary data.</text>
</comment>
<feature type="non-terminal residue" evidence="1">
    <location>
        <position position="1"/>
    </location>
</feature>
<evidence type="ECO:0000313" key="1">
    <source>
        <dbReference type="EMBL" id="MCH95513.1"/>
    </source>
</evidence>
<dbReference type="EMBL" id="LXQA010030009">
    <property type="protein sequence ID" value="MCH95513.1"/>
    <property type="molecule type" value="Genomic_DNA"/>
</dbReference>
<evidence type="ECO:0000313" key="2">
    <source>
        <dbReference type="Proteomes" id="UP000265520"/>
    </source>
</evidence>
<reference evidence="1 2" key="1">
    <citation type="journal article" date="2018" name="Front. Plant Sci.">
        <title>Red Clover (Trifolium pratense) and Zigzag Clover (T. medium) - A Picture of Genomic Similarities and Differences.</title>
        <authorList>
            <person name="Dluhosova J."/>
            <person name="Istvanek J."/>
            <person name="Nedelnik J."/>
            <person name="Repkova J."/>
        </authorList>
    </citation>
    <scope>NUCLEOTIDE SEQUENCE [LARGE SCALE GENOMIC DNA]</scope>
    <source>
        <strain evidence="2">cv. 10/8</strain>
        <tissue evidence="1">Leaf</tissue>
    </source>
</reference>
<name>A0A392N7F2_9FABA</name>
<gene>
    <name evidence="1" type="ORF">A2U01_0016492</name>
</gene>
<dbReference type="AlphaFoldDB" id="A0A392N7F2"/>
<accession>A0A392N7F2</accession>
<dbReference type="Proteomes" id="UP000265520">
    <property type="component" value="Unassembled WGS sequence"/>
</dbReference>